<comment type="catalytic activity">
    <reaction evidence="1">
        <text>ATP + protein L-histidine = ADP + protein N-phospho-L-histidine.</text>
        <dbReference type="EC" id="2.7.13.3"/>
    </reaction>
</comment>
<dbReference type="CDD" id="cd00130">
    <property type="entry name" value="PAS"/>
    <property type="match status" value="1"/>
</dbReference>
<dbReference type="InterPro" id="IPR004358">
    <property type="entry name" value="Sig_transdc_His_kin-like_C"/>
</dbReference>
<dbReference type="Gene3D" id="1.10.287.130">
    <property type="match status" value="1"/>
</dbReference>
<dbReference type="SMART" id="SM00387">
    <property type="entry name" value="HATPase_c"/>
    <property type="match status" value="1"/>
</dbReference>
<proteinExistence type="predicted"/>
<sequence>MLLFDTVAVGPRNIRIIMAQTTLHNSPTGMTREGAAACGFLPLPAPLRVSSCPLKTFVLLLGLITILSLLPVTARGAHLVLRVGGEQNLPISSVDEDGKAYGIIPELLNYIAAKEGWTIQYVPCTWHDCLAGLDKGDLDLLMAIAYSPDRAERYDFNRVAALSNWGQIYAAPGVRIESLLDLQGKRIAVVNSDTHQKAFREMFRKFGKNAVYVEVDKFADVFSAIAQGRADAGIVNRFFGLAYAGRYPVKMTPVVFNPIEIRFAAHPGESDEILKTIDRYLVQFKEDKDSPYYAALDKWLVGLKPRTEVPGWVKWGGSVLVSVALAACAVVLILRRQIRARTAELEASKRFNEKIVETVPALIYLYDFDRGHCTYVNELSRELLGYGPEEVIAMEPERFVELLHPDDLPSLDAYRQQMRTASSAAPLEVEYRVKKGDGGWRWLRSRETVFRRSADGRPGQSLGVAMDITERRRSEEEIRQLNEGLEQRIRERTEELERMNLKLMVANEGLAAEVRQRELAQDEISWLNENLLRQRSALEEANRELESFSYSVSHDLQAPLRHIAGYSSVLLEECHDQLSDEGQDYLQRIKRASLKMEELIDALLDLARISRKKMNMVRIDLSAMVREIVDSLREREPTRTVTSIIADGVVVHGDEPLLRAVMENLVGNAWKFTGNKAAAVIEFGVAERDGQQVYFVRDNGAGFDMTYVDRLFGPFQRLHAAGEFEGTGIGLATVQRIIKRHGGAIRAEGKVGEGATFSFTLGGQPVDG</sequence>
<dbReference type="InterPro" id="IPR003661">
    <property type="entry name" value="HisK_dim/P_dom"/>
</dbReference>
<dbReference type="InterPro" id="IPR001638">
    <property type="entry name" value="Solute-binding_3/MltF_N"/>
</dbReference>
<dbReference type="InterPro" id="IPR000014">
    <property type="entry name" value="PAS"/>
</dbReference>
<feature type="coiled-coil region" evidence="7">
    <location>
        <begin position="471"/>
        <end position="548"/>
    </location>
</feature>
<keyword evidence="4" id="KW-0808">Transferase</keyword>
<evidence type="ECO:0000256" key="3">
    <source>
        <dbReference type="ARBA" id="ARBA00022553"/>
    </source>
</evidence>
<keyword evidence="6" id="KW-0472">Membrane</keyword>
<evidence type="ECO:0000256" key="4">
    <source>
        <dbReference type="ARBA" id="ARBA00022679"/>
    </source>
</evidence>
<organism evidence="11 12">
    <name type="scientific">Geotalea uraniireducens</name>
    <dbReference type="NCBI Taxonomy" id="351604"/>
    <lineage>
        <taxon>Bacteria</taxon>
        <taxon>Pseudomonadati</taxon>
        <taxon>Thermodesulfobacteriota</taxon>
        <taxon>Desulfuromonadia</taxon>
        <taxon>Geobacterales</taxon>
        <taxon>Geobacteraceae</taxon>
        <taxon>Geotalea</taxon>
    </lineage>
</organism>
<dbReference type="SUPFAM" id="SSF55874">
    <property type="entry name" value="ATPase domain of HSP90 chaperone/DNA topoisomerase II/histidine kinase"/>
    <property type="match status" value="1"/>
</dbReference>
<dbReference type="Gene3D" id="3.30.565.10">
    <property type="entry name" value="Histidine kinase-like ATPase, C-terminal domain"/>
    <property type="match status" value="1"/>
</dbReference>
<dbReference type="InterPro" id="IPR050351">
    <property type="entry name" value="BphY/WalK/GraS-like"/>
</dbReference>
<dbReference type="RefSeq" id="WP_282003474.1">
    <property type="nucleotide sequence ID" value="NZ_AP027151.1"/>
</dbReference>
<dbReference type="Pfam" id="PF02518">
    <property type="entry name" value="HATPase_c"/>
    <property type="match status" value="1"/>
</dbReference>
<keyword evidence="3" id="KW-0597">Phosphoprotein</keyword>
<dbReference type="SUPFAM" id="SSF47384">
    <property type="entry name" value="Homodimeric domain of signal transducing histidine kinase"/>
    <property type="match status" value="1"/>
</dbReference>
<evidence type="ECO:0000256" key="5">
    <source>
        <dbReference type="ARBA" id="ARBA00022777"/>
    </source>
</evidence>
<evidence type="ECO:0000259" key="10">
    <source>
        <dbReference type="PROSITE" id="PS50113"/>
    </source>
</evidence>
<dbReference type="NCBIfam" id="TIGR00229">
    <property type="entry name" value="sensory_box"/>
    <property type="match status" value="1"/>
</dbReference>
<evidence type="ECO:0000259" key="8">
    <source>
        <dbReference type="PROSITE" id="PS50109"/>
    </source>
</evidence>
<dbReference type="EC" id="2.7.13.3" evidence="2"/>
<dbReference type="SMART" id="SM00388">
    <property type="entry name" value="HisKA"/>
    <property type="match status" value="1"/>
</dbReference>
<evidence type="ECO:0000313" key="12">
    <source>
        <dbReference type="Proteomes" id="UP001317705"/>
    </source>
</evidence>
<dbReference type="InterPro" id="IPR035965">
    <property type="entry name" value="PAS-like_dom_sf"/>
</dbReference>
<dbReference type="SUPFAM" id="SSF55785">
    <property type="entry name" value="PYP-like sensor domain (PAS domain)"/>
    <property type="match status" value="1"/>
</dbReference>
<dbReference type="PRINTS" id="PR00344">
    <property type="entry name" value="BCTRLSENSOR"/>
</dbReference>
<dbReference type="Gene3D" id="3.30.450.20">
    <property type="entry name" value="PAS domain"/>
    <property type="match status" value="1"/>
</dbReference>
<keyword evidence="5" id="KW-0418">Kinase</keyword>
<keyword evidence="7" id="KW-0175">Coiled coil</keyword>
<feature type="domain" description="Histidine kinase" evidence="8">
    <location>
        <begin position="551"/>
        <end position="765"/>
    </location>
</feature>
<dbReference type="PROSITE" id="PS50112">
    <property type="entry name" value="PAS"/>
    <property type="match status" value="1"/>
</dbReference>
<evidence type="ECO:0000256" key="1">
    <source>
        <dbReference type="ARBA" id="ARBA00000085"/>
    </source>
</evidence>
<evidence type="ECO:0000313" key="11">
    <source>
        <dbReference type="EMBL" id="BDV42797.1"/>
    </source>
</evidence>
<gene>
    <name evidence="11" type="ORF">GURASL_17200</name>
</gene>
<dbReference type="EMBL" id="AP027151">
    <property type="protein sequence ID" value="BDV42797.1"/>
    <property type="molecule type" value="Genomic_DNA"/>
</dbReference>
<evidence type="ECO:0000256" key="2">
    <source>
        <dbReference type="ARBA" id="ARBA00012438"/>
    </source>
</evidence>
<keyword evidence="12" id="KW-1185">Reference proteome</keyword>
<reference evidence="11 12" key="1">
    <citation type="submission" date="2022-12" db="EMBL/GenBank/DDBJ databases">
        <title>Polyphasic characterization of Geotalea uranireducens NIT-SL11 newly isolated from a complex of sewage sludge and microbially reduced graphene oxide.</title>
        <authorList>
            <person name="Xie L."/>
            <person name="Yoshida N."/>
            <person name="Meng L."/>
        </authorList>
    </citation>
    <scope>NUCLEOTIDE SEQUENCE [LARGE SCALE GENOMIC DNA]</scope>
    <source>
        <strain evidence="11 12">NIT-SL11</strain>
    </source>
</reference>
<dbReference type="SUPFAM" id="SSF53850">
    <property type="entry name" value="Periplasmic binding protein-like II"/>
    <property type="match status" value="1"/>
</dbReference>
<dbReference type="Gene3D" id="3.40.190.10">
    <property type="entry name" value="Periplasmic binding protein-like II"/>
    <property type="match status" value="2"/>
</dbReference>
<dbReference type="InterPro" id="IPR003594">
    <property type="entry name" value="HATPase_dom"/>
</dbReference>
<dbReference type="Pfam" id="PF00497">
    <property type="entry name" value="SBP_bac_3"/>
    <property type="match status" value="1"/>
</dbReference>
<dbReference type="Proteomes" id="UP001317705">
    <property type="component" value="Chromosome"/>
</dbReference>
<evidence type="ECO:0000256" key="6">
    <source>
        <dbReference type="ARBA" id="ARBA00023136"/>
    </source>
</evidence>
<protein>
    <recommendedName>
        <fullName evidence="2">histidine kinase</fullName>
        <ecNumber evidence="2">2.7.13.3</ecNumber>
    </recommendedName>
</protein>
<evidence type="ECO:0000259" key="9">
    <source>
        <dbReference type="PROSITE" id="PS50112"/>
    </source>
</evidence>
<dbReference type="InterPro" id="IPR001610">
    <property type="entry name" value="PAC"/>
</dbReference>
<accession>A0ABN6VTM9</accession>
<feature type="domain" description="PAS" evidence="9">
    <location>
        <begin position="348"/>
        <end position="422"/>
    </location>
</feature>
<dbReference type="InterPro" id="IPR013655">
    <property type="entry name" value="PAS_fold_3"/>
</dbReference>
<feature type="domain" description="PAC" evidence="10">
    <location>
        <begin position="427"/>
        <end position="480"/>
    </location>
</feature>
<dbReference type="InterPro" id="IPR005467">
    <property type="entry name" value="His_kinase_dom"/>
</dbReference>
<dbReference type="PANTHER" id="PTHR42878">
    <property type="entry name" value="TWO-COMPONENT HISTIDINE KINASE"/>
    <property type="match status" value="1"/>
</dbReference>
<dbReference type="PROSITE" id="PS50113">
    <property type="entry name" value="PAC"/>
    <property type="match status" value="1"/>
</dbReference>
<evidence type="ECO:0000256" key="7">
    <source>
        <dbReference type="SAM" id="Coils"/>
    </source>
</evidence>
<dbReference type="Pfam" id="PF00512">
    <property type="entry name" value="HisKA"/>
    <property type="match status" value="1"/>
</dbReference>
<dbReference type="InterPro" id="IPR036890">
    <property type="entry name" value="HATPase_C_sf"/>
</dbReference>
<dbReference type="SMART" id="SM00062">
    <property type="entry name" value="PBPb"/>
    <property type="match status" value="1"/>
</dbReference>
<name>A0ABN6VTM9_9BACT</name>
<dbReference type="PANTHER" id="PTHR42878:SF15">
    <property type="entry name" value="BACTERIOPHYTOCHROME"/>
    <property type="match status" value="1"/>
</dbReference>
<dbReference type="Pfam" id="PF08447">
    <property type="entry name" value="PAS_3"/>
    <property type="match status" value="1"/>
</dbReference>
<dbReference type="CDD" id="cd00082">
    <property type="entry name" value="HisKA"/>
    <property type="match status" value="1"/>
</dbReference>
<dbReference type="InterPro" id="IPR036097">
    <property type="entry name" value="HisK_dim/P_sf"/>
</dbReference>
<dbReference type="SMART" id="SM00091">
    <property type="entry name" value="PAS"/>
    <property type="match status" value="1"/>
</dbReference>
<dbReference type="PROSITE" id="PS50109">
    <property type="entry name" value="HIS_KIN"/>
    <property type="match status" value="1"/>
</dbReference>
<dbReference type="InterPro" id="IPR000700">
    <property type="entry name" value="PAS-assoc_C"/>
</dbReference>
<dbReference type="SMART" id="SM00086">
    <property type="entry name" value="PAC"/>
    <property type="match status" value="1"/>
</dbReference>